<organism evidence="1 2">
    <name type="scientific">Aspergillus ellipticus CBS 707.79</name>
    <dbReference type="NCBI Taxonomy" id="1448320"/>
    <lineage>
        <taxon>Eukaryota</taxon>
        <taxon>Fungi</taxon>
        <taxon>Dikarya</taxon>
        <taxon>Ascomycota</taxon>
        <taxon>Pezizomycotina</taxon>
        <taxon>Eurotiomycetes</taxon>
        <taxon>Eurotiomycetidae</taxon>
        <taxon>Eurotiales</taxon>
        <taxon>Aspergillaceae</taxon>
        <taxon>Aspergillus</taxon>
        <taxon>Aspergillus subgen. Circumdati</taxon>
    </lineage>
</organism>
<evidence type="ECO:0000313" key="1">
    <source>
        <dbReference type="EMBL" id="PYH97240.1"/>
    </source>
</evidence>
<gene>
    <name evidence="1" type="ORF">BO71DRAFT_142863</name>
</gene>
<reference evidence="1 2" key="1">
    <citation type="submission" date="2018-02" db="EMBL/GenBank/DDBJ databases">
        <title>The genomes of Aspergillus section Nigri reveals drivers in fungal speciation.</title>
        <authorList>
            <consortium name="DOE Joint Genome Institute"/>
            <person name="Vesth T.C."/>
            <person name="Nybo J."/>
            <person name="Theobald S."/>
            <person name="Brandl J."/>
            <person name="Frisvad J.C."/>
            <person name="Nielsen K.F."/>
            <person name="Lyhne E.K."/>
            <person name="Kogle M.E."/>
            <person name="Kuo A."/>
            <person name="Riley R."/>
            <person name="Clum A."/>
            <person name="Nolan M."/>
            <person name="Lipzen A."/>
            <person name="Salamov A."/>
            <person name="Henrissat B."/>
            <person name="Wiebenga A."/>
            <person name="De vries R.P."/>
            <person name="Grigoriev I.V."/>
            <person name="Mortensen U.H."/>
            <person name="Andersen M.R."/>
            <person name="Baker S.E."/>
        </authorList>
    </citation>
    <scope>NUCLEOTIDE SEQUENCE [LARGE SCALE GENOMIC DNA]</scope>
    <source>
        <strain evidence="1 2">CBS 707.79</strain>
    </source>
</reference>
<dbReference type="AlphaFoldDB" id="A0A319DI81"/>
<accession>A0A319DI81</accession>
<proteinExistence type="predicted"/>
<name>A0A319DI81_9EURO</name>
<evidence type="ECO:0000313" key="2">
    <source>
        <dbReference type="Proteomes" id="UP000247810"/>
    </source>
</evidence>
<sequence length="105" mass="11721">MPQARGSGFHILRWSNSPEIETPSQTALPKTETFHLFNKQKSDDAFLDDASLDDASLDDVSLDDASLNDADNTYSTEIYISQDRLYSLPEYSPHLKPATGRSLLD</sequence>
<dbReference type="EMBL" id="KZ825827">
    <property type="protein sequence ID" value="PYH97240.1"/>
    <property type="molecule type" value="Genomic_DNA"/>
</dbReference>
<protein>
    <submittedName>
        <fullName evidence="1">Uncharacterized protein</fullName>
    </submittedName>
</protein>
<dbReference type="Proteomes" id="UP000247810">
    <property type="component" value="Unassembled WGS sequence"/>
</dbReference>
<dbReference type="VEuPathDB" id="FungiDB:BO71DRAFT_142863"/>
<keyword evidence="2" id="KW-1185">Reference proteome</keyword>